<dbReference type="GO" id="GO:0046872">
    <property type="term" value="F:metal ion binding"/>
    <property type="evidence" value="ECO:0007669"/>
    <property type="project" value="UniProtKB-KW"/>
</dbReference>
<comment type="pathway">
    <text evidence="1 9">Purine metabolism; 7-cyano-7-deazaguanine biosynthesis.</text>
</comment>
<keyword evidence="5 9" id="KW-0671">Queuosine biosynthesis</keyword>
<comment type="similarity">
    <text evidence="2 9">Belongs to the PTPS family. QueD subfamily.</text>
</comment>
<dbReference type="GO" id="GO:0008616">
    <property type="term" value="P:tRNA queuosine(34) biosynthetic process"/>
    <property type="evidence" value="ECO:0007669"/>
    <property type="project" value="UniProtKB-KW"/>
</dbReference>
<keyword evidence="6 9" id="KW-0862">Zinc</keyword>
<gene>
    <name evidence="12" type="primary">queD</name>
    <name evidence="12" type="ORF">G3T16_18605</name>
</gene>
<evidence type="ECO:0000313" key="12">
    <source>
        <dbReference type="EMBL" id="QIB67107.1"/>
    </source>
</evidence>
<keyword evidence="7 9" id="KW-0456">Lyase</keyword>
<dbReference type="Gene3D" id="3.30.479.10">
    <property type="entry name" value="6-pyruvoyl tetrahydropterin synthase/QueD"/>
    <property type="match status" value="1"/>
</dbReference>
<accession>A0A6C0U7X7</accession>
<keyword evidence="13" id="KW-1185">Reference proteome</keyword>
<comment type="cofactor">
    <cofactor evidence="9 11">
        <name>Zn(2+)</name>
        <dbReference type="ChEBI" id="CHEBI:29105"/>
    </cofactor>
    <text evidence="9 11">Binds 1 zinc ion per subunit.</text>
</comment>
<keyword evidence="4 9" id="KW-0479">Metal-binding</keyword>
<evidence type="ECO:0000256" key="9">
    <source>
        <dbReference type="PIRNR" id="PIRNR006113"/>
    </source>
</evidence>
<dbReference type="PANTHER" id="PTHR12589:SF7">
    <property type="entry name" value="6-PYRUVOYL TETRAHYDROBIOPTERIN SYNTHASE"/>
    <property type="match status" value="1"/>
</dbReference>
<feature type="active site" description="Proton acceptor" evidence="10">
    <location>
        <position position="24"/>
    </location>
</feature>
<dbReference type="PIRSF" id="PIRSF006113">
    <property type="entry name" value="PTP_synth"/>
    <property type="match status" value="1"/>
</dbReference>
<dbReference type="PANTHER" id="PTHR12589">
    <property type="entry name" value="PYRUVOYL TETRAHYDROBIOPTERIN SYNTHASE"/>
    <property type="match status" value="1"/>
</dbReference>
<dbReference type="KEGG" id="kim:G3T16_18605"/>
<dbReference type="NCBIfam" id="TIGR03367">
    <property type="entry name" value="queuosine_QueD"/>
    <property type="match status" value="1"/>
</dbReference>
<evidence type="ECO:0000256" key="3">
    <source>
        <dbReference type="ARBA" id="ARBA00018141"/>
    </source>
</evidence>
<dbReference type="InterPro" id="IPR007115">
    <property type="entry name" value="6-PTP_synth/QueD"/>
</dbReference>
<sequence length="119" mass="13573">MEIYKEFHFEAAHRLPNVPSGHKCARLHGHSFQVRVTVTGDVAEPSGWVMDFGDLKAAFQPVLDRLDHYYLNDIDGLENPTSENIARWIWRELKPTLPQLSQVAIRETCTSGCIYHGPQ</sequence>
<evidence type="ECO:0000256" key="1">
    <source>
        <dbReference type="ARBA" id="ARBA00005061"/>
    </source>
</evidence>
<protein>
    <recommendedName>
        <fullName evidence="3 9">6-carboxy-5,6,7,8-tetrahydropterin synthase</fullName>
        <ecNumber evidence="9">4.-.-.-</ecNumber>
    </recommendedName>
</protein>
<dbReference type="Pfam" id="PF01242">
    <property type="entry name" value="PTPS"/>
    <property type="match status" value="1"/>
</dbReference>
<dbReference type="EMBL" id="CP048711">
    <property type="protein sequence ID" value="QIB67107.1"/>
    <property type="molecule type" value="Genomic_DNA"/>
</dbReference>
<organism evidence="12 13">
    <name type="scientific">Kineobactrum salinum</name>
    <dbReference type="NCBI Taxonomy" id="2708301"/>
    <lineage>
        <taxon>Bacteria</taxon>
        <taxon>Pseudomonadati</taxon>
        <taxon>Pseudomonadota</taxon>
        <taxon>Gammaproteobacteria</taxon>
        <taxon>Cellvibrionales</taxon>
        <taxon>Halieaceae</taxon>
        <taxon>Kineobactrum</taxon>
    </lineage>
</organism>
<evidence type="ECO:0000256" key="4">
    <source>
        <dbReference type="ARBA" id="ARBA00022723"/>
    </source>
</evidence>
<reference evidence="12 13" key="1">
    <citation type="submission" date="2020-02" db="EMBL/GenBank/DDBJ databases">
        <title>Genome sequencing for Kineobactrum sp. M2.</title>
        <authorList>
            <person name="Park S.-J."/>
        </authorList>
    </citation>
    <scope>NUCLEOTIDE SEQUENCE [LARGE SCALE GENOMIC DNA]</scope>
    <source>
        <strain evidence="12 13">M2</strain>
    </source>
</reference>
<evidence type="ECO:0000256" key="11">
    <source>
        <dbReference type="PIRSR" id="PIRSR006113-2"/>
    </source>
</evidence>
<dbReference type="EC" id="4.-.-.-" evidence="9"/>
<dbReference type="AlphaFoldDB" id="A0A6C0U7X7"/>
<evidence type="ECO:0000256" key="10">
    <source>
        <dbReference type="PIRSR" id="PIRSR006113-1"/>
    </source>
</evidence>
<dbReference type="RefSeq" id="WP_163496534.1">
    <property type="nucleotide sequence ID" value="NZ_CP048711.1"/>
</dbReference>
<evidence type="ECO:0000256" key="5">
    <source>
        <dbReference type="ARBA" id="ARBA00022785"/>
    </source>
</evidence>
<evidence type="ECO:0000313" key="13">
    <source>
        <dbReference type="Proteomes" id="UP000477680"/>
    </source>
</evidence>
<dbReference type="UniPathway" id="UPA00391"/>
<feature type="binding site" evidence="11">
    <location>
        <position position="13"/>
    </location>
    <ligand>
        <name>Zn(2+)</name>
        <dbReference type="ChEBI" id="CHEBI:29105"/>
    </ligand>
</feature>
<proteinExistence type="inferred from homology"/>
<comment type="catalytic activity">
    <reaction evidence="8 9">
        <text>7,8-dihydroneopterin 3'-triphosphate + H2O = 6-carboxy-5,6,7,8-tetrahydropterin + triphosphate + acetaldehyde + 2 H(+)</text>
        <dbReference type="Rhea" id="RHEA:27966"/>
        <dbReference type="ChEBI" id="CHEBI:15343"/>
        <dbReference type="ChEBI" id="CHEBI:15377"/>
        <dbReference type="ChEBI" id="CHEBI:15378"/>
        <dbReference type="ChEBI" id="CHEBI:18036"/>
        <dbReference type="ChEBI" id="CHEBI:58462"/>
        <dbReference type="ChEBI" id="CHEBI:61032"/>
        <dbReference type="EC" id="4.1.2.50"/>
    </reaction>
</comment>
<feature type="active site" description="Charge relay system" evidence="10">
    <location>
        <position position="68"/>
    </location>
</feature>
<evidence type="ECO:0000256" key="8">
    <source>
        <dbReference type="ARBA" id="ARBA00048807"/>
    </source>
</evidence>
<feature type="binding site" evidence="11">
    <location>
        <position position="30"/>
    </location>
    <ligand>
        <name>Zn(2+)</name>
        <dbReference type="ChEBI" id="CHEBI:29105"/>
    </ligand>
</feature>
<name>A0A6C0U7X7_9GAMM</name>
<dbReference type="InterPro" id="IPR038418">
    <property type="entry name" value="6-PTP_synth/QueD_sf"/>
</dbReference>
<dbReference type="SUPFAM" id="SSF55620">
    <property type="entry name" value="Tetrahydrobiopterin biosynthesis enzymes-like"/>
    <property type="match status" value="1"/>
</dbReference>
<dbReference type="GO" id="GO:0070497">
    <property type="term" value="F:6-carboxytetrahydropterin synthase activity"/>
    <property type="evidence" value="ECO:0007669"/>
    <property type="project" value="UniProtKB-EC"/>
</dbReference>
<feature type="active site" description="Charge relay system" evidence="10">
    <location>
        <position position="107"/>
    </location>
</feature>
<feature type="binding site" evidence="11">
    <location>
        <position position="28"/>
    </location>
    <ligand>
        <name>Zn(2+)</name>
        <dbReference type="ChEBI" id="CHEBI:29105"/>
    </ligand>
</feature>
<evidence type="ECO:0000256" key="7">
    <source>
        <dbReference type="ARBA" id="ARBA00023239"/>
    </source>
</evidence>
<evidence type="ECO:0000256" key="2">
    <source>
        <dbReference type="ARBA" id="ARBA00008900"/>
    </source>
</evidence>
<dbReference type="FunFam" id="3.30.479.10:FF:000001">
    <property type="entry name" value="6-carboxy-5,6,7,8-tetrahydropterin synthase"/>
    <property type="match status" value="1"/>
</dbReference>
<dbReference type="Proteomes" id="UP000477680">
    <property type="component" value="Chromosome"/>
</dbReference>
<evidence type="ECO:0000256" key="6">
    <source>
        <dbReference type="ARBA" id="ARBA00022833"/>
    </source>
</evidence>